<dbReference type="AlphaFoldDB" id="W9JKL5"/>
<reference evidence="4" key="1">
    <citation type="submission" date="2011-06" db="EMBL/GenBank/DDBJ databases">
        <title>The Genome Sequence of Fusarium oxysporum Fo47.</title>
        <authorList>
            <consortium name="The Broad Institute Genome Sequencing Platform"/>
            <person name="Ma L.-J."/>
            <person name="Gale L.R."/>
            <person name="Schwartz D.C."/>
            <person name="Zhou S."/>
            <person name="Corby-Kistler H."/>
            <person name="Young S.K."/>
            <person name="Zeng Q."/>
            <person name="Gargeya S."/>
            <person name="Fitzgerald M."/>
            <person name="Haas B."/>
            <person name="Abouelleil A."/>
            <person name="Alvarado L."/>
            <person name="Arachchi H.M."/>
            <person name="Berlin A."/>
            <person name="Brown A."/>
            <person name="Chapman S.B."/>
            <person name="Chen Z."/>
            <person name="Dunbar C."/>
            <person name="Freedman E."/>
            <person name="Gearin G."/>
            <person name="Gellesch M."/>
            <person name="Goldberg J."/>
            <person name="Griggs A."/>
            <person name="Gujja S."/>
            <person name="Heiman D."/>
            <person name="Howarth C."/>
            <person name="Larson L."/>
            <person name="Lui A."/>
            <person name="MacDonald P.J.P."/>
            <person name="Mehta T."/>
            <person name="Montmayeur A."/>
            <person name="Murphy C."/>
            <person name="Neiman D."/>
            <person name="Pearson M."/>
            <person name="Priest M."/>
            <person name="Roberts A."/>
            <person name="Saif S."/>
            <person name="Shea T."/>
            <person name="Shenoy N."/>
            <person name="Sisk P."/>
            <person name="Stolte C."/>
            <person name="Sykes S."/>
            <person name="Wortman J."/>
            <person name="Nusbaum C."/>
            <person name="Birren B."/>
        </authorList>
    </citation>
    <scope>NUCLEOTIDE SEQUENCE [LARGE SCALE GENOMIC DNA]</scope>
    <source>
        <strain evidence="4">Fo47</strain>
    </source>
</reference>
<comment type="similarity">
    <text evidence="1">Belongs to the amidase family.</text>
</comment>
<dbReference type="PANTHER" id="PTHR46072">
    <property type="entry name" value="AMIDASE-RELATED-RELATED"/>
    <property type="match status" value="1"/>
</dbReference>
<dbReference type="Gene3D" id="3.90.1300.10">
    <property type="entry name" value="Amidase signature (AS) domain"/>
    <property type="match status" value="1"/>
</dbReference>
<evidence type="ECO:0000256" key="1">
    <source>
        <dbReference type="ARBA" id="ARBA00009199"/>
    </source>
</evidence>
<protein>
    <recommendedName>
        <fullName evidence="3">Amidase domain-containing protein</fullName>
    </recommendedName>
</protein>
<dbReference type="Proteomes" id="UP000030766">
    <property type="component" value="Unassembled WGS sequence"/>
</dbReference>
<dbReference type="GO" id="GO:0016787">
    <property type="term" value="F:hydrolase activity"/>
    <property type="evidence" value="ECO:0007669"/>
    <property type="project" value="UniProtKB-KW"/>
</dbReference>
<dbReference type="VEuPathDB" id="FungiDB:FOZG_14062"/>
<dbReference type="Pfam" id="PF01425">
    <property type="entry name" value="Amidase"/>
    <property type="match status" value="1"/>
</dbReference>
<feature type="domain" description="Amidase" evidence="3">
    <location>
        <begin position="201"/>
        <end position="652"/>
    </location>
</feature>
<organism evidence="4">
    <name type="scientific">Fusarium oxysporum Fo47</name>
    <dbReference type="NCBI Taxonomy" id="660027"/>
    <lineage>
        <taxon>Eukaryota</taxon>
        <taxon>Fungi</taxon>
        <taxon>Dikarya</taxon>
        <taxon>Ascomycota</taxon>
        <taxon>Pezizomycotina</taxon>
        <taxon>Sordariomycetes</taxon>
        <taxon>Hypocreomycetidae</taxon>
        <taxon>Hypocreales</taxon>
        <taxon>Nectriaceae</taxon>
        <taxon>Fusarium</taxon>
        <taxon>Fusarium oxysporum species complex</taxon>
    </lineage>
</organism>
<keyword evidence="2" id="KW-0378">Hydrolase</keyword>
<dbReference type="EMBL" id="JH717906">
    <property type="protein sequence ID" value="EWZ32520.1"/>
    <property type="molecule type" value="Genomic_DNA"/>
</dbReference>
<accession>W9JKL5</accession>
<sequence>MVRAFALLGDQRCKQLKNRASSKDQGARGSRTPRPRLDIYQLDDHNCTTSSLSFSPCFPGKPAVTQTHSSAMTFASSSSVLPSGSSKDSSSVTTHSLKSLECRPLATEMVPGLPVVQVKSVPLGTPEFEEKRAALLEAFAAKVPEELRLPLEVIQNPPTDVSSIPTTCGILSPEEIIITEGYDAVGLVEAIASRNHTAIAVARAFCKRSIIAHQLTCCLTQWFMDEAIEQAQKLDSYFETHGNPVGPLHGLPISIKDHIQVAGTSSSQGYFISISDDDQDADIVSILRAQGAIIYCKTNQPQSLMHLESDSHWGRVLNPFNIHLSAGGSTGGESALIAMKGSILGIGTDIGGSIRGPSAFCGIYGFKTTSNVLPTRGYIKGDPPPAVVNIPLSTGPMCRSLRDTDLFMKCVLSLTPYLSDPNVVPIPWTGLETRFNRRLKVGIISNDGFIEPQPPVKRAISWAMNVLSDSKFSNLIELKEFKVLGAEKAWSQVRRLYWPDGGHLTKNGIISSGEPLHPLTEWIYRDAEPLGMHTAVDLTAVHKERDDFRLAFAKSWSDQDVDVIIGPSFVGPACAHDAAFYWTYTSLYNLVDYPGAVIPTPIKAESGEVYDTGYVPLSDACRHVRDLWEEGDFGGAPVSLQVVARRYHDNELFGALRVLKDVLNLS</sequence>
<dbReference type="InterPro" id="IPR036928">
    <property type="entry name" value="AS_sf"/>
</dbReference>
<name>W9JKL5_FUSOX</name>
<dbReference type="InterPro" id="IPR023631">
    <property type="entry name" value="Amidase_dom"/>
</dbReference>
<dbReference type="EMBL" id="JH717906">
    <property type="protein sequence ID" value="EWZ32521.1"/>
    <property type="molecule type" value="Genomic_DNA"/>
</dbReference>
<evidence type="ECO:0000256" key="2">
    <source>
        <dbReference type="ARBA" id="ARBA00022801"/>
    </source>
</evidence>
<proteinExistence type="inferred from homology"/>
<evidence type="ECO:0000259" key="3">
    <source>
        <dbReference type="Pfam" id="PF01425"/>
    </source>
</evidence>
<dbReference type="HOGENOM" id="CLU_009600_9_2_1"/>
<dbReference type="SUPFAM" id="SSF75304">
    <property type="entry name" value="Amidase signature (AS) enzymes"/>
    <property type="match status" value="1"/>
</dbReference>
<gene>
    <name evidence="4" type="ORF">FOZG_14062</name>
</gene>
<reference evidence="4" key="2">
    <citation type="submission" date="2012-06" db="EMBL/GenBank/DDBJ databases">
        <title>Annotation of the Genome Sequence of Fusarium oxysporum Fo47.</title>
        <authorList>
            <consortium name="The Broad Institute Genomics Platform"/>
            <person name="Ma L.-J."/>
            <person name="Corby-Kistler H."/>
            <person name="Broz K."/>
            <person name="Gale L.R."/>
            <person name="Jonkers W."/>
            <person name="O'Donnell K."/>
            <person name="Ploetz R."/>
            <person name="Steinberg C."/>
            <person name="Schwartz D.C."/>
            <person name="VanEtten H."/>
            <person name="Zhou S."/>
            <person name="Young S.K."/>
            <person name="Zeng Q."/>
            <person name="Gargeya S."/>
            <person name="Fitzgerald M."/>
            <person name="Abouelleil A."/>
            <person name="Alvarado L."/>
            <person name="Chapman S.B."/>
            <person name="Gainer-Dewar J."/>
            <person name="Goldberg J."/>
            <person name="Griggs A."/>
            <person name="Gujja S."/>
            <person name="Hansen M."/>
            <person name="Howarth C."/>
            <person name="Imamovic A."/>
            <person name="Ireland A."/>
            <person name="Larimer J."/>
            <person name="McCowan C."/>
            <person name="Murphy C."/>
            <person name="Pearson M."/>
            <person name="Poon T.W."/>
            <person name="Priest M."/>
            <person name="Roberts A."/>
            <person name="Saif S."/>
            <person name="Shea T."/>
            <person name="Sykes S."/>
            <person name="Wortman J."/>
            <person name="Nusbaum C."/>
            <person name="Birren B."/>
        </authorList>
    </citation>
    <scope>NUCLEOTIDE SEQUENCE</scope>
    <source>
        <strain evidence="4">Fo47</strain>
    </source>
</reference>
<evidence type="ECO:0000313" key="4">
    <source>
        <dbReference type="EMBL" id="EWZ32521.1"/>
    </source>
</evidence>
<dbReference type="PANTHER" id="PTHR46072:SF4">
    <property type="entry name" value="AMIDASE C550.07-RELATED"/>
    <property type="match status" value="1"/>
</dbReference>